<dbReference type="eggNOG" id="ENOG502ZGR9">
    <property type="taxonomic scope" value="Bacteria"/>
</dbReference>
<dbReference type="EMBL" id="ABWK02000001">
    <property type="protein sequence ID" value="EEX70034.1"/>
    <property type="molecule type" value="Genomic_DNA"/>
</dbReference>
<dbReference type="AlphaFoldDB" id="C9KJG8"/>
<dbReference type="InterPro" id="IPR002502">
    <property type="entry name" value="Amidase_domain"/>
</dbReference>
<accession>C9KJG8</accession>
<reference evidence="2" key="1">
    <citation type="submission" date="2009-09" db="EMBL/GenBank/DDBJ databases">
        <authorList>
            <person name="Weinstock G."/>
            <person name="Sodergren E."/>
            <person name="Clifton S."/>
            <person name="Fulton L."/>
            <person name="Fulton B."/>
            <person name="Courtney L."/>
            <person name="Fronick C."/>
            <person name="Harrison M."/>
            <person name="Strong C."/>
            <person name="Farmer C."/>
            <person name="Delahaunty K."/>
            <person name="Markovic C."/>
            <person name="Hall O."/>
            <person name="Minx P."/>
            <person name="Tomlinson C."/>
            <person name="Mitreva M."/>
            <person name="Nelson J."/>
            <person name="Hou S."/>
            <person name="Wollam A."/>
            <person name="Pepin K.H."/>
            <person name="Johnson M."/>
            <person name="Bhonagiri V."/>
            <person name="Nash W.E."/>
            <person name="Warren W."/>
            <person name="Chinwalla A."/>
            <person name="Mardis E.R."/>
            <person name="Wilson R.K."/>
        </authorList>
    </citation>
    <scope>NUCLEOTIDE SEQUENCE [LARGE SCALE GENOMIC DNA]</scope>
    <source>
        <strain evidence="2">DSM 20544</strain>
    </source>
</reference>
<dbReference type="InterPro" id="IPR036505">
    <property type="entry name" value="Amidase/PGRP_sf"/>
</dbReference>
<dbReference type="HOGENOM" id="CLU_1395459_0_0_9"/>
<gene>
    <name evidence="2" type="ORF">MITSMUL_03167</name>
</gene>
<dbReference type="SUPFAM" id="SSF55846">
    <property type="entry name" value="N-acetylmuramoyl-L-alanine amidase-like"/>
    <property type="match status" value="1"/>
</dbReference>
<keyword evidence="3" id="KW-1185">Reference proteome</keyword>
<organism evidence="2 3">
    <name type="scientific">Mitsuokella multacida DSM 20544</name>
    <dbReference type="NCBI Taxonomy" id="500635"/>
    <lineage>
        <taxon>Bacteria</taxon>
        <taxon>Bacillati</taxon>
        <taxon>Bacillota</taxon>
        <taxon>Negativicutes</taxon>
        <taxon>Selenomonadales</taxon>
        <taxon>Selenomonadaceae</taxon>
        <taxon>Mitsuokella</taxon>
    </lineage>
</organism>
<dbReference type="STRING" id="500635.MITSMUL_03167"/>
<evidence type="ECO:0000313" key="2">
    <source>
        <dbReference type="EMBL" id="EEX70034.1"/>
    </source>
</evidence>
<dbReference type="Pfam" id="PF01510">
    <property type="entry name" value="Amidase_2"/>
    <property type="match status" value="1"/>
</dbReference>
<comment type="caution">
    <text evidence="2">The sequence shown here is derived from an EMBL/GenBank/DDBJ whole genome shotgun (WGS) entry which is preliminary data.</text>
</comment>
<dbReference type="Proteomes" id="UP000003671">
    <property type="component" value="Unassembled WGS sequence"/>
</dbReference>
<dbReference type="GO" id="GO:0009253">
    <property type="term" value="P:peptidoglycan catabolic process"/>
    <property type="evidence" value="ECO:0007669"/>
    <property type="project" value="InterPro"/>
</dbReference>
<name>C9KJG8_9FIRM</name>
<protein>
    <recommendedName>
        <fullName evidence="1">N-acetylmuramoyl-L-alanine amidase domain-containing protein</fullName>
    </recommendedName>
</protein>
<proteinExistence type="predicted"/>
<evidence type="ECO:0000259" key="1">
    <source>
        <dbReference type="Pfam" id="PF01510"/>
    </source>
</evidence>
<dbReference type="GO" id="GO:0008745">
    <property type="term" value="F:N-acetylmuramoyl-L-alanine amidase activity"/>
    <property type="evidence" value="ECO:0007669"/>
    <property type="project" value="InterPro"/>
</dbReference>
<evidence type="ECO:0000313" key="3">
    <source>
        <dbReference type="Proteomes" id="UP000003671"/>
    </source>
</evidence>
<feature type="domain" description="N-acetylmuramoyl-L-alanine amidase" evidence="1">
    <location>
        <begin position="33"/>
        <end position="136"/>
    </location>
</feature>
<sequence length="196" mass="21976">MRQVSLEEIKDMAENCRESIWEQAKAYGREPKIYLHWTAGHYGQYYLNDYHIAIDYDGSIYVEHDLDEVLAHTYRRNTGAVGITLACCVGATSDDLGSEPPTAEQIEVMAQVITVVADGLWLTIDKDHVMTHGEAADNEDGIYPHDPYGPKSTCERWDLEYLGTSESPSFNPYATNGSRGGDVLRGKAIWYHNQGV</sequence>
<dbReference type="Gene3D" id="3.40.80.10">
    <property type="entry name" value="Peptidoglycan recognition protein-like"/>
    <property type="match status" value="1"/>
</dbReference>